<keyword evidence="1" id="KW-0812">Transmembrane</keyword>
<accession>A0A516IUC1</accession>
<feature type="transmembrane region" description="Helical" evidence="1">
    <location>
        <begin position="39"/>
        <end position="54"/>
    </location>
</feature>
<dbReference type="KEGG" id="sxa:FMM02_11000"/>
<feature type="transmembrane region" description="Helical" evidence="1">
    <location>
        <begin position="59"/>
        <end position="78"/>
    </location>
</feature>
<protein>
    <recommendedName>
        <fullName evidence="4">VanZ family protein</fullName>
    </recommendedName>
</protein>
<evidence type="ECO:0000313" key="2">
    <source>
        <dbReference type="EMBL" id="QDP20434.1"/>
    </source>
</evidence>
<keyword evidence="1" id="KW-0472">Membrane</keyword>
<gene>
    <name evidence="2" type="ORF">FMM02_11000</name>
</gene>
<keyword evidence="3" id="KW-1185">Reference proteome</keyword>
<dbReference type="OrthoDB" id="10010489at2"/>
<organism evidence="2 3">
    <name type="scientific">Sphingomonas xanthus</name>
    <dbReference type="NCBI Taxonomy" id="2594473"/>
    <lineage>
        <taxon>Bacteria</taxon>
        <taxon>Pseudomonadati</taxon>
        <taxon>Pseudomonadota</taxon>
        <taxon>Alphaproteobacteria</taxon>
        <taxon>Sphingomonadales</taxon>
        <taxon>Sphingomonadaceae</taxon>
        <taxon>Sphingomonas</taxon>
    </lineage>
</organism>
<evidence type="ECO:0008006" key="4">
    <source>
        <dbReference type="Google" id="ProtNLM"/>
    </source>
</evidence>
<dbReference type="RefSeq" id="WP_147494882.1">
    <property type="nucleotide sequence ID" value="NZ_CP041659.1"/>
</dbReference>
<evidence type="ECO:0000256" key="1">
    <source>
        <dbReference type="SAM" id="Phobius"/>
    </source>
</evidence>
<dbReference type="AlphaFoldDB" id="A0A516IUC1"/>
<sequence length="126" mass="13163">MHAILRFLLILAIPATIVLALLPAPPAIAGLEADPTKHAVGMGLVTFLGGAAFPRRSLWAILLVVALASGTLEFLQGVHPFTRDPDPADWLAGMIGAAIGAGLLATIRSTMLAGARSRRSRPRPNL</sequence>
<evidence type="ECO:0000313" key="3">
    <source>
        <dbReference type="Proteomes" id="UP000321857"/>
    </source>
</evidence>
<feature type="transmembrane region" description="Helical" evidence="1">
    <location>
        <begin position="90"/>
        <end position="113"/>
    </location>
</feature>
<dbReference type="Proteomes" id="UP000321857">
    <property type="component" value="Chromosome"/>
</dbReference>
<keyword evidence="1" id="KW-1133">Transmembrane helix</keyword>
<dbReference type="EMBL" id="CP041659">
    <property type="protein sequence ID" value="QDP20434.1"/>
    <property type="molecule type" value="Genomic_DNA"/>
</dbReference>
<name>A0A516IUC1_9SPHN</name>
<reference evidence="2 3" key="1">
    <citation type="submission" date="2019-07" db="EMBL/GenBank/DDBJ databases">
        <title>Sphingomonas AE3 Genome sequencing and assembly.</title>
        <authorList>
            <person name="Kim H."/>
        </authorList>
    </citation>
    <scope>NUCLEOTIDE SEQUENCE [LARGE SCALE GENOMIC DNA]</scope>
    <source>
        <strain evidence="2 3">AE3</strain>
    </source>
</reference>
<proteinExistence type="predicted"/>